<evidence type="ECO:0000313" key="7">
    <source>
        <dbReference type="Proteomes" id="UP000664357"/>
    </source>
</evidence>
<feature type="binding site" evidence="5">
    <location>
        <begin position="206"/>
        <end position="209"/>
    </location>
    <ligand>
        <name>pyridoxal 5'-phosphate</name>
        <dbReference type="ChEBI" id="CHEBI:597326"/>
    </ligand>
</feature>
<comment type="subunit">
    <text evidence="5">Homodimer.</text>
</comment>
<feature type="binding site" evidence="5">
    <location>
        <begin position="94"/>
        <end position="95"/>
    </location>
    <ligand>
        <name>pyridoxal 5'-phosphate</name>
        <dbReference type="ChEBI" id="CHEBI:597326"/>
    </ligand>
</feature>
<dbReference type="RefSeq" id="WP_207701315.1">
    <property type="nucleotide sequence ID" value="NZ_JAFREL020000002.1"/>
</dbReference>
<keyword evidence="2 5" id="KW-0028">Amino-acid biosynthesis</keyword>
<protein>
    <recommendedName>
        <fullName evidence="5">Acetylornithine aminotransferase</fullName>
        <shortName evidence="5">ACOAT</shortName>
        <ecNumber evidence="5">2.6.1.11</ecNumber>
    </recommendedName>
</protein>
<comment type="caution">
    <text evidence="6">The sequence shown here is derived from an EMBL/GenBank/DDBJ whole genome shotgun (WGS) entry which is preliminary data.</text>
</comment>
<feature type="binding site" evidence="5">
    <location>
        <position position="264"/>
    </location>
    <ligand>
        <name>pyridoxal 5'-phosphate</name>
        <dbReference type="ChEBI" id="CHEBI:597326"/>
    </ligand>
</feature>
<reference evidence="6 7" key="2">
    <citation type="submission" date="2024-02" db="EMBL/GenBank/DDBJ databases">
        <title>The Genome Sequence of Enterococcus sp. DIV0159.</title>
        <authorList>
            <person name="Earl A."/>
            <person name="Manson A."/>
            <person name="Gilmore M."/>
            <person name="Sanders J."/>
            <person name="Shea T."/>
            <person name="Howe W."/>
            <person name="Livny J."/>
            <person name="Cuomo C."/>
            <person name="Neafsey D."/>
            <person name="Birren B."/>
        </authorList>
    </citation>
    <scope>NUCLEOTIDE SEQUENCE [LARGE SCALE GENOMIC DNA]</scope>
    <source>
        <strain evidence="6 7">665A</strain>
    </source>
</reference>
<comment type="similarity">
    <text evidence="5">Belongs to the class-III pyridoxal-phosphate-dependent aminotransferase family. ArgD subfamily.</text>
</comment>
<dbReference type="Pfam" id="PF00202">
    <property type="entry name" value="Aminotran_3"/>
    <property type="match status" value="1"/>
</dbReference>
<dbReference type="NCBIfam" id="TIGR00707">
    <property type="entry name" value="argD"/>
    <property type="match status" value="1"/>
</dbReference>
<dbReference type="PANTHER" id="PTHR11986:SF79">
    <property type="entry name" value="ACETYLORNITHINE AMINOTRANSFERASE, MITOCHONDRIAL"/>
    <property type="match status" value="1"/>
</dbReference>
<feature type="binding site" evidence="5">
    <location>
        <position position="124"/>
    </location>
    <ligand>
        <name>N(2)-acetyl-L-ornithine</name>
        <dbReference type="ChEBI" id="CHEBI:57805"/>
    </ligand>
</feature>
<dbReference type="InterPro" id="IPR049704">
    <property type="entry name" value="Aminotrans_3_PPA_site"/>
</dbReference>
<gene>
    <name evidence="5" type="primary">argD</name>
    <name evidence="6" type="ORF">JZO67_002537</name>
</gene>
<feature type="binding site" evidence="5">
    <location>
        <position position="263"/>
    </location>
    <ligand>
        <name>N(2)-acetyl-L-ornithine</name>
        <dbReference type="ChEBI" id="CHEBI:57805"/>
    </ligand>
</feature>
<dbReference type="NCBIfam" id="NF002797">
    <property type="entry name" value="PRK02936.1"/>
    <property type="match status" value="1"/>
</dbReference>
<dbReference type="PIRSF" id="PIRSF000521">
    <property type="entry name" value="Transaminase_4ab_Lys_Orn"/>
    <property type="match status" value="1"/>
</dbReference>
<feature type="modified residue" description="N6-(pyridoxal phosphate)lysine" evidence="5">
    <location>
        <position position="235"/>
    </location>
</feature>
<comment type="miscellaneous">
    <text evidence="5">May also have succinyldiaminopimelate aminotransferase activity, thus carrying out the corresponding step in lysine biosynthesis.</text>
</comment>
<dbReference type="HAMAP" id="MF_01107">
    <property type="entry name" value="ArgD_aminotrans_3"/>
    <property type="match status" value="1"/>
</dbReference>
<evidence type="ECO:0000256" key="5">
    <source>
        <dbReference type="HAMAP-Rule" id="MF_01107"/>
    </source>
</evidence>
<proteinExistence type="inferred from homology"/>
<dbReference type="GO" id="GO:0008483">
    <property type="term" value="F:transaminase activity"/>
    <property type="evidence" value="ECO:0007669"/>
    <property type="project" value="UniProtKB-KW"/>
</dbReference>
<dbReference type="Gene3D" id="3.90.1150.10">
    <property type="entry name" value="Aspartate Aminotransferase, domain 1"/>
    <property type="match status" value="1"/>
</dbReference>
<dbReference type="SUPFAM" id="SSF53383">
    <property type="entry name" value="PLP-dependent transferases"/>
    <property type="match status" value="1"/>
</dbReference>
<dbReference type="InterPro" id="IPR005814">
    <property type="entry name" value="Aminotrans_3"/>
</dbReference>
<keyword evidence="5" id="KW-0055">Arginine biosynthesis</keyword>
<dbReference type="InterPro" id="IPR015422">
    <property type="entry name" value="PyrdxlP-dep_Trfase_small"/>
</dbReference>
<evidence type="ECO:0000313" key="6">
    <source>
        <dbReference type="EMBL" id="MEO1770584.1"/>
    </source>
</evidence>
<dbReference type="PROSITE" id="PS00600">
    <property type="entry name" value="AA_TRANSFER_CLASS_3"/>
    <property type="match status" value="1"/>
</dbReference>
<sequence length="382" mass="41655">MTHLFPNYKRESIDLVRGFGNYVEDQTGKEYLDFTSGIGVNSLGHQHPKLIQALEKQMHLIWHTSNLYSSKLQEDVAKKLANNKNYLAFFCNSGTEANEAAIKLARKATGRSKIISFQQSFHGRTYGALSATGQEALHEGFAPILPDFQYVPFNEIEPLKELVNQDTAAVMIELIQGEGGVLPAEISFVQQVAELCKEQGALLIVDEIQTGIGRTGNLYAYEGYGIEPDIFTLAKALGNGIPVGAMLGKKELKDAFGPGSHGTTFGGNKLALRVAVAVLDIINDPNFLDKVKQKGDYALKSLGSLKDSSDKVLDVRGQGLMIGVQLKDQDTLNATVANLQKKGLLVLKAGNNTLRLLPPLTIEQDELEKGIGMIKVELLDNK</sequence>
<keyword evidence="5" id="KW-0963">Cytoplasm</keyword>
<name>A0ABV0EPM3_9ENTE</name>
<reference evidence="6 7" key="1">
    <citation type="submission" date="2021-03" db="EMBL/GenBank/DDBJ databases">
        <authorList>
            <person name="Gilmore M.S."/>
            <person name="Schwartzman J."/>
            <person name="Van Tyne D."/>
            <person name="Martin M."/>
            <person name="Earl A.M."/>
            <person name="Manson A.L."/>
            <person name="Straub T."/>
            <person name="Salamzade R."/>
            <person name="Saavedra J."/>
            <person name="Lebreton F."/>
            <person name="Prichula J."/>
            <person name="Schaufler K."/>
            <person name="Gaca A."/>
            <person name="Sgardioli B."/>
            <person name="Wagenaar J."/>
            <person name="Strong T."/>
        </authorList>
    </citation>
    <scope>NUCLEOTIDE SEQUENCE [LARGE SCALE GENOMIC DNA]</scope>
    <source>
        <strain evidence="6 7">665A</strain>
    </source>
</reference>
<dbReference type="PANTHER" id="PTHR11986">
    <property type="entry name" value="AMINOTRANSFERASE CLASS III"/>
    <property type="match status" value="1"/>
</dbReference>
<keyword evidence="1 5" id="KW-0032">Aminotransferase</keyword>
<evidence type="ECO:0000256" key="3">
    <source>
        <dbReference type="ARBA" id="ARBA00022679"/>
    </source>
</evidence>
<dbReference type="InterPro" id="IPR015424">
    <property type="entry name" value="PyrdxlP-dep_Trfase"/>
</dbReference>
<dbReference type="Gene3D" id="3.40.640.10">
    <property type="entry name" value="Type I PLP-dependent aspartate aminotransferase-like (Major domain)"/>
    <property type="match status" value="1"/>
</dbReference>
<feature type="binding site" evidence="5">
    <location>
        <position position="121"/>
    </location>
    <ligand>
        <name>pyridoxal 5'-phosphate</name>
        <dbReference type="ChEBI" id="CHEBI:597326"/>
    </ligand>
</feature>
<dbReference type="CDD" id="cd00610">
    <property type="entry name" value="OAT_like"/>
    <property type="match status" value="1"/>
</dbReference>
<comment type="cofactor">
    <cofactor evidence="5">
        <name>pyridoxal 5'-phosphate</name>
        <dbReference type="ChEBI" id="CHEBI:597326"/>
    </cofactor>
    <text evidence="5">Binds 1 pyridoxal phosphate per subunit.</text>
</comment>
<dbReference type="Proteomes" id="UP000664357">
    <property type="component" value="Unassembled WGS sequence"/>
</dbReference>
<dbReference type="EC" id="2.6.1.11" evidence="5"/>
<dbReference type="InterPro" id="IPR050103">
    <property type="entry name" value="Class-III_PLP-dep_AT"/>
</dbReference>
<comment type="subcellular location">
    <subcellularLocation>
        <location evidence="5">Cytoplasm</location>
    </subcellularLocation>
</comment>
<dbReference type="InterPro" id="IPR004636">
    <property type="entry name" value="AcOrn/SuccOrn_fam"/>
</dbReference>
<dbReference type="EMBL" id="JAFREL020000002">
    <property type="protein sequence ID" value="MEO1770584.1"/>
    <property type="molecule type" value="Genomic_DNA"/>
</dbReference>
<dbReference type="NCBIfam" id="NF002325">
    <property type="entry name" value="PRK01278.1"/>
    <property type="match status" value="1"/>
</dbReference>
<organism evidence="6 7">
    <name type="scientific">Candidatus Enterococcus ferrettii</name>
    <dbReference type="NCBI Taxonomy" id="2815324"/>
    <lineage>
        <taxon>Bacteria</taxon>
        <taxon>Bacillati</taxon>
        <taxon>Bacillota</taxon>
        <taxon>Bacilli</taxon>
        <taxon>Lactobacillales</taxon>
        <taxon>Enterococcaceae</taxon>
        <taxon>Enterococcus</taxon>
    </lineage>
</organism>
<evidence type="ECO:0000256" key="2">
    <source>
        <dbReference type="ARBA" id="ARBA00022605"/>
    </source>
</evidence>
<dbReference type="InterPro" id="IPR015421">
    <property type="entry name" value="PyrdxlP-dep_Trfase_major"/>
</dbReference>
<evidence type="ECO:0000256" key="4">
    <source>
        <dbReference type="ARBA" id="ARBA00022898"/>
    </source>
</evidence>
<evidence type="ECO:0000256" key="1">
    <source>
        <dbReference type="ARBA" id="ARBA00022576"/>
    </source>
</evidence>
<comment type="pathway">
    <text evidence="5">Amino-acid biosynthesis; L-arginine biosynthesis; N(2)-acetyl-L-ornithine from L-glutamate: step 4/4.</text>
</comment>
<accession>A0ABV0EPM3</accession>
<keyword evidence="4 5" id="KW-0663">Pyridoxal phosphate</keyword>
<keyword evidence="3 5" id="KW-0808">Transferase</keyword>
<comment type="catalytic activity">
    <reaction evidence="5">
        <text>N(2)-acetyl-L-ornithine + 2-oxoglutarate = N-acetyl-L-glutamate 5-semialdehyde + L-glutamate</text>
        <dbReference type="Rhea" id="RHEA:18049"/>
        <dbReference type="ChEBI" id="CHEBI:16810"/>
        <dbReference type="ChEBI" id="CHEBI:29123"/>
        <dbReference type="ChEBI" id="CHEBI:29985"/>
        <dbReference type="ChEBI" id="CHEBI:57805"/>
        <dbReference type="EC" id="2.6.1.11"/>
    </reaction>
</comment>
<keyword evidence="7" id="KW-1185">Reference proteome</keyword>